<dbReference type="EMBL" id="JAUFQU010000001">
    <property type="protein sequence ID" value="MDN3706819.1"/>
    <property type="molecule type" value="Genomic_DNA"/>
</dbReference>
<comment type="caution">
    <text evidence="2">The sequence shown here is derived from an EMBL/GenBank/DDBJ whole genome shotgun (WGS) entry which is preliminary data.</text>
</comment>
<feature type="signal peptide" evidence="1">
    <location>
        <begin position="1"/>
        <end position="24"/>
    </location>
</feature>
<keyword evidence="3" id="KW-1185">Reference proteome</keyword>
<evidence type="ECO:0000256" key="1">
    <source>
        <dbReference type="SAM" id="SignalP"/>
    </source>
</evidence>
<name>A0ABT8CQM4_9FLAO</name>
<keyword evidence="1" id="KW-0732">Signal</keyword>
<dbReference type="Proteomes" id="UP001242368">
    <property type="component" value="Unassembled WGS sequence"/>
</dbReference>
<organism evidence="2 3">
    <name type="scientific">Paenimyroides ceti</name>
    <dbReference type="NCBI Taxonomy" id="395087"/>
    <lineage>
        <taxon>Bacteria</taxon>
        <taxon>Pseudomonadati</taxon>
        <taxon>Bacteroidota</taxon>
        <taxon>Flavobacteriia</taxon>
        <taxon>Flavobacteriales</taxon>
        <taxon>Flavobacteriaceae</taxon>
        <taxon>Paenimyroides</taxon>
    </lineage>
</organism>
<gene>
    <name evidence="2" type="ORF">QW060_06700</name>
</gene>
<sequence length="176" mass="20205">MVKKIQSLCFVSILLLLVSCQSTSPEKFFDQAILNTNLISQFEPYSFGKMLEKHTVEYPDKPSSKKNGTEAQHIVESKILHIENALEKVKALDANDEERKQIKQNSIELFEAALSVYKNEYLQYAKLCDEKSTSPEKEAILKKVEEYDLPKIVKLMDSLHEKGKVFAAKHNINVNW</sequence>
<accession>A0ABT8CQM4</accession>
<dbReference type="PROSITE" id="PS51257">
    <property type="entry name" value="PROKAR_LIPOPROTEIN"/>
    <property type="match status" value="1"/>
</dbReference>
<proteinExistence type="predicted"/>
<evidence type="ECO:0000313" key="2">
    <source>
        <dbReference type="EMBL" id="MDN3706819.1"/>
    </source>
</evidence>
<evidence type="ECO:0008006" key="4">
    <source>
        <dbReference type="Google" id="ProtNLM"/>
    </source>
</evidence>
<reference evidence="3" key="1">
    <citation type="journal article" date="2019" name="Int. J. Syst. Evol. Microbiol.">
        <title>The Global Catalogue of Microorganisms (GCM) 10K type strain sequencing project: providing services to taxonomists for standard genome sequencing and annotation.</title>
        <authorList>
            <consortium name="The Broad Institute Genomics Platform"/>
            <consortium name="The Broad Institute Genome Sequencing Center for Infectious Disease"/>
            <person name="Wu L."/>
            <person name="Ma J."/>
        </authorList>
    </citation>
    <scope>NUCLEOTIDE SEQUENCE [LARGE SCALE GENOMIC DNA]</scope>
    <source>
        <strain evidence="3">CECT 7184</strain>
    </source>
</reference>
<feature type="chain" id="PRO_5046430852" description="Lipoprotein" evidence="1">
    <location>
        <begin position="25"/>
        <end position="176"/>
    </location>
</feature>
<dbReference type="RefSeq" id="WP_290362871.1">
    <property type="nucleotide sequence ID" value="NZ_JAUFQU010000001.1"/>
</dbReference>
<evidence type="ECO:0000313" key="3">
    <source>
        <dbReference type="Proteomes" id="UP001242368"/>
    </source>
</evidence>
<protein>
    <recommendedName>
        <fullName evidence="4">Lipoprotein</fullName>
    </recommendedName>
</protein>